<dbReference type="PROSITE" id="PS50110">
    <property type="entry name" value="RESPONSE_REGULATORY"/>
    <property type="match status" value="1"/>
</dbReference>
<keyword evidence="1" id="KW-0597">Phosphoprotein</keyword>
<dbReference type="STRING" id="395494.Galf_2616"/>
<gene>
    <name evidence="3" type="ordered locus">Galf_2616</name>
</gene>
<dbReference type="Pfam" id="PF00072">
    <property type="entry name" value="Response_reg"/>
    <property type="match status" value="1"/>
</dbReference>
<dbReference type="RefSeq" id="WP_013294533.1">
    <property type="nucleotide sequence ID" value="NC_014394.1"/>
</dbReference>
<dbReference type="SUPFAM" id="SSF52172">
    <property type="entry name" value="CheY-like"/>
    <property type="match status" value="1"/>
</dbReference>
<evidence type="ECO:0000313" key="4">
    <source>
        <dbReference type="Proteomes" id="UP000001235"/>
    </source>
</evidence>
<dbReference type="KEGG" id="gca:Galf_2616"/>
<sequence length="138" mass="15231">MPESAIRILIVDDEHLTLNLHVSMVRREGYQNVEAAKNGHEALKKFLVLKPHIVFLDIEMPELDGIDTLRAIKEFGITTQVVMISASLTSERVSAAREGGAAGFIVKPASQKRLADAVQACMKRCSQEEGNIELFILS</sequence>
<dbReference type="HOGENOM" id="CLU_000445_69_15_4"/>
<evidence type="ECO:0000259" key="2">
    <source>
        <dbReference type="PROSITE" id="PS50110"/>
    </source>
</evidence>
<proteinExistence type="predicted"/>
<keyword evidence="4" id="KW-1185">Reference proteome</keyword>
<dbReference type="PANTHER" id="PTHR43228">
    <property type="entry name" value="TWO-COMPONENT RESPONSE REGULATOR"/>
    <property type="match status" value="1"/>
</dbReference>
<dbReference type="SMART" id="SM00448">
    <property type="entry name" value="REC"/>
    <property type="match status" value="1"/>
</dbReference>
<accession>D9SCN2</accession>
<evidence type="ECO:0000256" key="1">
    <source>
        <dbReference type="PROSITE-ProRule" id="PRU00169"/>
    </source>
</evidence>
<protein>
    <submittedName>
        <fullName evidence="3">Response regulator receiver protein</fullName>
    </submittedName>
</protein>
<dbReference type="eggNOG" id="COG2197">
    <property type="taxonomic scope" value="Bacteria"/>
</dbReference>
<dbReference type="InterPro" id="IPR001789">
    <property type="entry name" value="Sig_transdc_resp-reg_receiver"/>
</dbReference>
<dbReference type="EMBL" id="CP002159">
    <property type="protein sequence ID" value="ADL56613.1"/>
    <property type="molecule type" value="Genomic_DNA"/>
</dbReference>
<dbReference type="GO" id="GO:0000160">
    <property type="term" value="P:phosphorelay signal transduction system"/>
    <property type="evidence" value="ECO:0007669"/>
    <property type="project" value="InterPro"/>
</dbReference>
<dbReference type="Gene3D" id="3.40.50.2300">
    <property type="match status" value="1"/>
</dbReference>
<organism evidence="3 4">
    <name type="scientific">Gallionella capsiferriformans (strain ES-2)</name>
    <name type="common">Gallionella ferruginea capsiferriformans (strain ES-2)</name>
    <dbReference type="NCBI Taxonomy" id="395494"/>
    <lineage>
        <taxon>Bacteria</taxon>
        <taxon>Pseudomonadati</taxon>
        <taxon>Pseudomonadota</taxon>
        <taxon>Betaproteobacteria</taxon>
        <taxon>Nitrosomonadales</taxon>
        <taxon>Gallionellaceae</taxon>
        <taxon>Gallionella</taxon>
    </lineage>
</organism>
<evidence type="ECO:0000313" key="3">
    <source>
        <dbReference type="EMBL" id="ADL56613.1"/>
    </source>
</evidence>
<dbReference type="Proteomes" id="UP000001235">
    <property type="component" value="Chromosome"/>
</dbReference>
<feature type="modified residue" description="4-aspartylphosphate" evidence="1">
    <location>
        <position position="57"/>
    </location>
</feature>
<dbReference type="InterPro" id="IPR052048">
    <property type="entry name" value="ST_Response_Regulator"/>
</dbReference>
<dbReference type="InterPro" id="IPR011006">
    <property type="entry name" value="CheY-like_superfamily"/>
</dbReference>
<dbReference type="AlphaFoldDB" id="D9SCN2"/>
<dbReference type="PANTHER" id="PTHR43228:SF1">
    <property type="entry name" value="TWO-COMPONENT RESPONSE REGULATOR ARR22"/>
    <property type="match status" value="1"/>
</dbReference>
<reference evidence="3 4" key="1">
    <citation type="submission" date="2010-08" db="EMBL/GenBank/DDBJ databases">
        <title>Complete sequence of Gallionella capsiferriformans ES-2.</title>
        <authorList>
            <consortium name="US DOE Joint Genome Institute"/>
            <person name="Lucas S."/>
            <person name="Copeland A."/>
            <person name="Lapidus A."/>
            <person name="Cheng J.-F."/>
            <person name="Bruce D."/>
            <person name="Goodwin L."/>
            <person name="Pitluck S."/>
            <person name="Chertkov O."/>
            <person name="Davenport K.W."/>
            <person name="Detter J.C."/>
            <person name="Han C."/>
            <person name="Tapia R."/>
            <person name="Land M."/>
            <person name="Hauser L."/>
            <person name="Chang Y.-J."/>
            <person name="Jeffries C."/>
            <person name="Kyrpides N."/>
            <person name="Ivanova N."/>
            <person name="Mikhailova N."/>
            <person name="Shelobolina E.S."/>
            <person name="Picardal F."/>
            <person name="Roden E."/>
            <person name="Emerson D."/>
            <person name="Woyke T."/>
        </authorList>
    </citation>
    <scope>NUCLEOTIDE SEQUENCE [LARGE SCALE GENOMIC DNA]</scope>
    <source>
        <strain evidence="3 4">ES-2</strain>
    </source>
</reference>
<name>D9SCN2_GALCS</name>
<dbReference type="OrthoDB" id="281471at2"/>
<feature type="domain" description="Response regulatory" evidence="2">
    <location>
        <begin position="7"/>
        <end position="122"/>
    </location>
</feature>